<dbReference type="EnsemblPlants" id="Pp3c3_10620V3.2">
    <property type="protein sequence ID" value="Pp3c3_10620V3.2"/>
    <property type="gene ID" value="Pp3c3_10620"/>
</dbReference>
<dbReference type="SUPFAM" id="SSF48403">
    <property type="entry name" value="Ankyrin repeat"/>
    <property type="match status" value="1"/>
</dbReference>
<feature type="region of interest" description="Disordered" evidence="4">
    <location>
        <begin position="255"/>
        <end position="276"/>
    </location>
</feature>
<evidence type="ECO:0000256" key="4">
    <source>
        <dbReference type="SAM" id="MobiDB-lite"/>
    </source>
</evidence>
<dbReference type="Pfam" id="PF12796">
    <property type="entry name" value="Ank_2"/>
    <property type="match status" value="1"/>
</dbReference>
<feature type="repeat" description="ANK" evidence="3">
    <location>
        <begin position="86"/>
        <end position="118"/>
    </location>
</feature>
<dbReference type="Gramene" id="Pp3c3_10620V3.1">
    <property type="protein sequence ID" value="Pp3c3_10620V3.1"/>
    <property type="gene ID" value="Pp3c3_10620"/>
</dbReference>
<reference evidence="5 7" key="1">
    <citation type="journal article" date="2008" name="Science">
        <title>The Physcomitrella genome reveals evolutionary insights into the conquest of land by plants.</title>
        <authorList>
            <person name="Rensing S."/>
            <person name="Lang D."/>
            <person name="Zimmer A."/>
            <person name="Terry A."/>
            <person name="Salamov A."/>
            <person name="Shapiro H."/>
            <person name="Nishiyama T."/>
            <person name="Perroud P.-F."/>
            <person name="Lindquist E."/>
            <person name="Kamisugi Y."/>
            <person name="Tanahashi T."/>
            <person name="Sakakibara K."/>
            <person name="Fujita T."/>
            <person name="Oishi K."/>
            <person name="Shin-I T."/>
            <person name="Kuroki Y."/>
            <person name="Toyoda A."/>
            <person name="Suzuki Y."/>
            <person name="Hashimoto A."/>
            <person name="Yamaguchi K."/>
            <person name="Sugano A."/>
            <person name="Kohara Y."/>
            <person name="Fujiyama A."/>
            <person name="Anterola A."/>
            <person name="Aoki S."/>
            <person name="Ashton N."/>
            <person name="Barbazuk W.B."/>
            <person name="Barker E."/>
            <person name="Bennetzen J."/>
            <person name="Bezanilla M."/>
            <person name="Blankenship R."/>
            <person name="Cho S.H."/>
            <person name="Dutcher S."/>
            <person name="Estelle M."/>
            <person name="Fawcett J.A."/>
            <person name="Gundlach H."/>
            <person name="Hanada K."/>
            <person name="Heyl A."/>
            <person name="Hicks K.A."/>
            <person name="Hugh J."/>
            <person name="Lohr M."/>
            <person name="Mayer K."/>
            <person name="Melkozernov A."/>
            <person name="Murata T."/>
            <person name="Nelson D."/>
            <person name="Pils B."/>
            <person name="Prigge M."/>
            <person name="Reiss B."/>
            <person name="Renner T."/>
            <person name="Rombauts S."/>
            <person name="Rushton P."/>
            <person name="Sanderfoot A."/>
            <person name="Schween G."/>
            <person name="Shiu S.-H."/>
            <person name="Stueber K."/>
            <person name="Theodoulou F.L."/>
            <person name="Tu H."/>
            <person name="Van de Peer Y."/>
            <person name="Verrier P.J."/>
            <person name="Waters E."/>
            <person name="Wood A."/>
            <person name="Yang L."/>
            <person name="Cove D."/>
            <person name="Cuming A."/>
            <person name="Hasebe M."/>
            <person name="Lucas S."/>
            <person name="Mishler D.B."/>
            <person name="Reski R."/>
            <person name="Grigoriev I."/>
            <person name="Quatrano R.S."/>
            <person name="Boore J.L."/>
        </authorList>
    </citation>
    <scope>NUCLEOTIDE SEQUENCE [LARGE SCALE GENOMIC DNA]</scope>
    <source>
        <strain evidence="6 7">cv. Gransden 2004</strain>
    </source>
</reference>
<sequence>MGDEDVKAKDEQVPGCSRLHVLCALSEFGDGELAELRELLDAGADPNALDSFERAPLSLLCMNTGHVEAAKALLASGALPSSQDTWGRTSLHWCCDRGWLAIAELLLGSGASVNESTKQGDTPLLWAAKSGHVKLVQLLLQSGCDPLLRNNRDEAPLDVATDEVVSTLIYSAVSEKKSSIRVTDFAPPLQKAEDAVREKPTNWKEEKAPASPERNIPRTVSSELGSRALAGLPMGAQTGTSGGLLFSAYKKQPMSSIAGSGSGPGPKKMKITLKKK</sequence>
<dbReference type="InterPro" id="IPR002110">
    <property type="entry name" value="Ankyrin_rpt"/>
</dbReference>
<dbReference type="PROSITE" id="PS50297">
    <property type="entry name" value="ANK_REP_REGION"/>
    <property type="match status" value="2"/>
</dbReference>
<feature type="region of interest" description="Disordered" evidence="4">
    <location>
        <begin position="191"/>
        <end position="218"/>
    </location>
</feature>
<dbReference type="AlphaFoldDB" id="A0A2K1KTY1"/>
<dbReference type="Gramene" id="Pp3c3_10620V3.2">
    <property type="protein sequence ID" value="Pp3c3_10620V3.2"/>
    <property type="gene ID" value="Pp3c3_10620"/>
</dbReference>
<keyword evidence="1" id="KW-0677">Repeat</keyword>
<dbReference type="InterPro" id="IPR036770">
    <property type="entry name" value="Ankyrin_rpt-contain_sf"/>
</dbReference>
<dbReference type="EMBL" id="ABEU02000003">
    <property type="protein sequence ID" value="PNR57243.1"/>
    <property type="molecule type" value="Genomic_DNA"/>
</dbReference>
<keyword evidence="2 3" id="KW-0040">ANK repeat</keyword>
<proteinExistence type="predicted"/>
<dbReference type="PANTHER" id="PTHR24171">
    <property type="entry name" value="ANKYRIN REPEAT DOMAIN-CONTAINING PROTEIN 39-RELATED"/>
    <property type="match status" value="1"/>
</dbReference>
<accession>A0A2K1KTY1</accession>
<dbReference type="Proteomes" id="UP000006727">
    <property type="component" value="Chromosome 3"/>
</dbReference>
<reference evidence="6" key="3">
    <citation type="submission" date="2020-12" db="UniProtKB">
        <authorList>
            <consortium name="EnsemblPlants"/>
        </authorList>
    </citation>
    <scope>IDENTIFICATION</scope>
</reference>
<dbReference type="PANTHER" id="PTHR24171:SF8">
    <property type="entry name" value="BRCA1-ASSOCIATED RING DOMAIN PROTEIN 1"/>
    <property type="match status" value="1"/>
</dbReference>
<feature type="repeat" description="ANK" evidence="3">
    <location>
        <begin position="119"/>
        <end position="151"/>
    </location>
</feature>
<dbReference type="SMART" id="SM00248">
    <property type="entry name" value="ANK"/>
    <property type="match status" value="4"/>
</dbReference>
<dbReference type="GeneID" id="112279426"/>
<reference evidence="5 7" key="2">
    <citation type="journal article" date="2018" name="Plant J.">
        <title>The Physcomitrella patens chromosome-scale assembly reveals moss genome structure and evolution.</title>
        <authorList>
            <person name="Lang D."/>
            <person name="Ullrich K.K."/>
            <person name="Murat F."/>
            <person name="Fuchs J."/>
            <person name="Jenkins J."/>
            <person name="Haas F.B."/>
            <person name="Piednoel M."/>
            <person name="Gundlach H."/>
            <person name="Van Bel M."/>
            <person name="Meyberg R."/>
            <person name="Vives C."/>
            <person name="Morata J."/>
            <person name="Symeonidi A."/>
            <person name="Hiss M."/>
            <person name="Muchero W."/>
            <person name="Kamisugi Y."/>
            <person name="Saleh O."/>
            <person name="Blanc G."/>
            <person name="Decker E.L."/>
            <person name="van Gessel N."/>
            <person name="Grimwood J."/>
            <person name="Hayes R.D."/>
            <person name="Graham S.W."/>
            <person name="Gunter L.E."/>
            <person name="McDaniel S.F."/>
            <person name="Hoernstein S.N.W."/>
            <person name="Larsson A."/>
            <person name="Li F.W."/>
            <person name="Perroud P.F."/>
            <person name="Phillips J."/>
            <person name="Ranjan P."/>
            <person name="Rokshar D.S."/>
            <person name="Rothfels C.J."/>
            <person name="Schneider L."/>
            <person name="Shu S."/>
            <person name="Stevenson D.W."/>
            <person name="Thummler F."/>
            <person name="Tillich M."/>
            <person name="Villarreal Aguilar J.C."/>
            <person name="Widiez T."/>
            <person name="Wong G.K."/>
            <person name="Wymore A."/>
            <person name="Zhang Y."/>
            <person name="Zimmer A.D."/>
            <person name="Quatrano R.S."/>
            <person name="Mayer K.F.X."/>
            <person name="Goodstein D."/>
            <person name="Casacuberta J.M."/>
            <person name="Vandepoele K."/>
            <person name="Reski R."/>
            <person name="Cuming A.C."/>
            <person name="Tuskan G.A."/>
            <person name="Maumus F."/>
            <person name="Salse J."/>
            <person name="Schmutz J."/>
            <person name="Rensing S.A."/>
        </authorList>
    </citation>
    <scope>NUCLEOTIDE SEQUENCE [LARGE SCALE GENOMIC DNA]</scope>
    <source>
        <strain evidence="6 7">cv. Gransden 2004</strain>
    </source>
</reference>
<gene>
    <name evidence="6" type="primary">LOC112279426</name>
    <name evidence="5" type="ORF">PHYPA_004236</name>
</gene>
<feature type="compositionally biased region" description="Basic residues" evidence="4">
    <location>
        <begin position="267"/>
        <end position="276"/>
    </location>
</feature>
<keyword evidence="7" id="KW-1185">Reference proteome</keyword>
<evidence type="ECO:0000313" key="5">
    <source>
        <dbReference type="EMBL" id="PNR57243.1"/>
    </source>
</evidence>
<dbReference type="OrthoDB" id="194358at2759"/>
<protein>
    <submittedName>
        <fullName evidence="5 6">Uncharacterized protein</fullName>
    </submittedName>
</protein>
<evidence type="ECO:0000256" key="1">
    <source>
        <dbReference type="ARBA" id="ARBA00022737"/>
    </source>
</evidence>
<evidence type="ECO:0000313" key="6">
    <source>
        <dbReference type="EnsemblPlants" id="Pp3c3_10620V3.1"/>
    </source>
</evidence>
<evidence type="ECO:0000313" key="7">
    <source>
        <dbReference type="Proteomes" id="UP000006727"/>
    </source>
</evidence>
<organism evidence="5">
    <name type="scientific">Physcomitrium patens</name>
    <name type="common">Spreading-leaved earth moss</name>
    <name type="synonym">Physcomitrella patens</name>
    <dbReference type="NCBI Taxonomy" id="3218"/>
    <lineage>
        <taxon>Eukaryota</taxon>
        <taxon>Viridiplantae</taxon>
        <taxon>Streptophyta</taxon>
        <taxon>Embryophyta</taxon>
        <taxon>Bryophyta</taxon>
        <taxon>Bryophytina</taxon>
        <taxon>Bryopsida</taxon>
        <taxon>Funariidae</taxon>
        <taxon>Funariales</taxon>
        <taxon>Funariaceae</taxon>
        <taxon>Physcomitrium</taxon>
    </lineage>
</organism>
<dbReference type="Gene3D" id="1.25.40.20">
    <property type="entry name" value="Ankyrin repeat-containing domain"/>
    <property type="match status" value="2"/>
</dbReference>
<dbReference type="STRING" id="3218.A0A2K1KTY1"/>
<dbReference type="PROSITE" id="PS50088">
    <property type="entry name" value="ANK_REPEAT"/>
    <property type="match status" value="2"/>
</dbReference>
<dbReference type="EnsemblPlants" id="Pp3c3_10620V3.1">
    <property type="protein sequence ID" value="Pp3c3_10620V3.1"/>
    <property type="gene ID" value="Pp3c3_10620"/>
</dbReference>
<feature type="compositionally biased region" description="Basic and acidic residues" evidence="4">
    <location>
        <begin position="191"/>
        <end position="208"/>
    </location>
</feature>
<dbReference type="OMA" id="ASECCHT"/>
<dbReference type="RefSeq" id="XP_024369611.1">
    <property type="nucleotide sequence ID" value="XM_024513843.2"/>
</dbReference>
<evidence type="ECO:0000256" key="3">
    <source>
        <dbReference type="PROSITE-ProRule" id="PRU00023"/>
    </source>
</evidence>
<dbReference type="PaxDb" id="3218-PP1S74_123V6.1"/>
<name>A0A2K1KTY1_PHYPA</name>
<evidence type="ECO:0000256" key="2">
    <source>
        <dbReference type="ARBA" id="ARBA00023043"/>
    </source>
</evidence>